<keyword evidence="1" id="KW-0472">Membrane</keyword>
<accession>A0A2M6WI78</accession>
<keyword evidence="1" id="KW-1133">Transmembrane helix</keyword>
<dbReference type="EMBL" id="PFBA01000019">
    <property type="protein sequence ID" value="PIT92491.1"/>
    <property type="molecule type" value="Genomic_DNA"/>
</dbReference>
<evidence type="ECO:0000313" key="3">
    <source>
        <dbReference type="Proteomes" id="UP000228635"/>
    </source>
</evidence>
<dbReference type="AlphaFoldDB" id="A0A2M6WI78"/>
<proteinExistence type="predicted"/>
<dbReference type="Proteomes" id="UP000228635">
    <property type="component" value="Unassembled WGS sequence"/>
</dbReference>
<evidence type="ECO:0000256" key="1">
    <source>
        <dbReference type="SAM" id="Phobius"/>
    </source>
</evidence>
<keyword evidence="1" id="KW-0812">Transmembrane</keyword>
<evidence type="ECO:0000313" key="2">
    <source>
        <dbReference type="EMBL" id="PIT92491.1"/>
    </source>
</evidence>
<organism evidence="2 3">
    <name type="scientific">Candidatus Harrisonbacteria bacterium CG10_big_fil_rev_8_21_14_0_10_42_17</name>
    <dbReference type="NCBI Taxonomy" id="1974584"/>
    <lineage>
        <taxon>Bacteria</taxon>
        <taxon>Candidatus Harrisoniibacteriota</taxon>
    </lineage>
</organism>
<comment type="caution">
    <text evidence="2">The sequence shown here is derived from an EMBL/GenBank/DDBJ whole genome shotgun (WGS) entry which is preliminary data.</text>
</comment>
<protein>
    <submittedName>
        <fullName evidence="2">Uncharacterized protein</fullName>
    </submittedName>
</protein>
<reference evidence="3" key="1">
    <citation type="submission" date="2017-09" db="EMBL/GenBank/DDBJ databases">
        <title>Depth-based differentiation of microbial function through sediment-hosted aquifers and enrichment of novel symbionts in the deep terrestrial subsurface.</title>
        <authorList>
            <person name="Probst A.J."/>
            <person name="Ladd B."/>
            <person name="Jarett J.K."/>
            <person name="Geller-Mcgrath D.E."/>
            <person name="Sieber C.M.K."/>
            <person name="Emerson J.B."/>
            <person name="Anantharaman K."/>
            <person name="Thomas B.C."/>
            <person name="Malmstrom R."/>
            <person name="Stieglmeier M."/>
            <person name="Klingl A."/>
            <person name="Woyke T."/>
            <person name="Ryan C.M."/>
            <person name="Banfield J.F."/>
        </authorList>
    </citation>
    <scope>NUCLEOTIDE SEQUENCE [LARGE SCALE GENOMIC DNA]</scope>
</reference>
<name>A0A2M6WI78_9BACT</name>
<feature type="transmembrane region" description="Helical" evidence="1">
    <location>
        <begin position="12"/>
        <end position="31"/>
    </location>
</feature>
<gene>
    <name evidence="2" type="ORF">COU08_02165</name>
</gene>
<sequence>MVRGTTMIPEGNSILISSTFVLIANSLSVIFRMHKKLKEKQAGIDLCDSRVSVPTDVGAFLLFGIGLTVCR</sequence>